<accession>X6L8S3</accession>
<reference evidence="2 3" key="1">
    <citation type="journal article" date="2013" name="Curr. Biol.">
        <title>The Genome of the Foraminiferan Reticulomyxa filosa.</title>
        <authorList>
            <person name="Glockner G."/>
            <person name="Hulsmann N."/>
            <person name="Schleicher M."/>
            <person name="Noegel A.A."/>
            <person name="Eichinger L."/>
            <person name="Gallinger C."/>
            <person name="Pawlowski J."/>
            <person name="Sierra R."/>
            <person name="Euteneuer U."/>
            <person name="Pillet L."/>
            <person name="Moustafa A."/>
            <person name="Platzer M."/>
            <person name="Groth M."/>
            <person name="Szafranski K."/>
            <person name="Schliwa M."/>
        </authorList>
    </citation>
    <scope>NUCLEOTIDE SEQUENCE [LARGE SCALE GENOMIC DNA]</scope>
</reference>
<keyword evidence="3" id="KW-1185">Reference proteome</keyword>
<proteinExistence type="predicted"/>
<evidence type="ECO:0000256" key="1">
    <source>
        <dbReference type="SAM" id="Coils"/>
    </source>
</evidence>
<organism evidence="2 3">
    <name type="scientific">Reticulomyxa filosa</name>
    <dbReference type="NCBI Taxonomy" id="46433"/>
    <lineage>
        <taxon>Eukaryota</taxon>
        <taxon>Sar</taxon>
        <taxon>Rhizaria</taxon>
        <taxon>Retaria</taxon>
        <taxon>Foraminifera</taxon>
        <taxon>Monothalamids</taxon>
        <taxon>Reticulomyxidae</taxon>
        <taxon>Reticulomyxa</taxon>
    </lineage>
</organism>
<name>X6L8S3_RETFI</name>
<dbReference type="AlphaFoldDB" id="X6L8S3"/>
<evidence type="ECO:0000313" key="2">
    <source>
        <dbReference type="EMBL" id="ETN97149.1"/>
    </source>
</evidence>
<sequence>EECLQKYLKQNNGKCPIQQHAHCEFSQNKAVRKLVSELLVICPRQFDLKKGQSNEGIKSGGEEGELWNESNPNLNLNLNLNSKNNCNCNFKGKMKDLKDHLDKSCNLISNKQNIPSEIVNELNVMSEQIRELQNVVKDLQLQLQLQSEKVQTILSYLFFVFACLNK</sequence>
<feature type="non-terminal residue" evidence="2">
    <location>
        <position position="1"/>
    </location>
</feature>
<dbReference type="EMBL" id="ASPP01050636">
    <property type="protein sequence ID" value="ETN97149.1"/>
    <property type="molecule type" value="Genomic_DNA"/>
</dbReference>
<dbReference type="OrthoDB" id="6499288at2759"/>
<dbReference type="Proteomes" id="UP000023152">
    <property type="component" value="Unassembled WGS sequence"/>
</dbReference>
<evidence type="ECO:0008006" key="4">
    <source>
        <dbReference type="Google" id="ProtNLM"/>
    </source>
</evidence>
<evidence type="ECO:0000313" key="3">
    <source>
        <dbReference type="Proteomes" id="UP000023152"/>
    </source>
</evidence>
<feature type="coiled-coil region" evidence="1">
    <location>
        <begin position="122"/>
        <end position="149"/>
    </location>
</feature>
<comment type="caution">
    <text evidence="2">The sequence shown here is derived from an EMBL/GenBank/DDBJ whole genome shotgun (WGS) entry which is preliminary data.</text>
</comment>
<protein>
    <recommendedName>
        <fullName evidence="4">TRAF-type domain-containing protein</fullName>
    </recommendedName>
</protein>
<gene>
    <name evidence="2" type="ORF">RFI_40382</name>
</gene>
<keyword evidence="1" id="KW-0175">Coiled coil</keyword>